<accession>F4BYT4</accession>
<organism evidence="2 3">
    <name type="scientific">Methanothrix soehngenii (strain ATCC 5969 / DSM 3671 / JCM 10134 / NBRC 103675 / OCM 69 / GP-6)</name>
    <name type="common">Methanosaeta concilii</name>
    <dbReference type="NCBI Taxonomy" id="990316"/>
    <lineage>
        <taxon>Archaea</taxon>
        <taxon>Methanobacteriati</taxon>
        <taxon>Methanobacteriota</taxon>
        <taxon>Stenosarchaea group</taxon>
        <taxon>Methanomicrobia</taxon>
        <taxon>Methanotrichales</taxon>
        <taxon>Methanotrichaceae</taxon>
        <taxon>Methanothrix</taxon>
    </lineage>
</organism>
<dbReference type="SUPFAM" id="SSF53807">
    <property type="entry name" value="Helical backbone' metal receptor"/>
    <property type="match status" value="1"/>
</dbReference>
<dbReference type="EMBL" id="CP002565">
    <property type="protein sequence ID" value="AEB67711.1"/>
    <property type="molecule type" value="Genomic_DNA"/>
</dbReference>
<dbReference type="Gene3D" id="3.40.50.1980">
    <property type="entry name" value="Nitrogenase molybdenum iron protein domain"/>
    <property type="match status" value="2"/>
</dbReference>
<evidence type="ECO:0000313" key="3">
    <source>
        <dbReference type="Proteomes" id="UP000007807"/>
    </source>
</evidence>
<evidence type="ECO:0000259" key="1">
    <source>
        <dbReference type="PROSITE" id="PS50983"/>
    </source>
</evidence>
<dbReference type="HOGENOM" id="CLU_038034_13_4_2"/>
<dbReference type="InterPro" id="IPR050902">
    <property type="entry name" value="ABC_Transporter_SBP"/>
</dbReference>
<protein>
    <submittedName>
        <fullName evidence="2">Periplasmic binding protein</fullName>
    </submittedName>
</protein>
<dbReference type="PANTHER" id="PTHR30535">
    <property type="entry name" value="VITAMIN B12-BINDING PROTEIN"/>
    <property type="match status" value="1"/>
</dbReference>
<dbReference type="Pfam" id="PF01497">
    <property type="entry name" value="Peripla_BP_2"/>
    <property type="match status" value="1"/>
</dbReference>
<dbReference type="STRING" id="990316.MCON_0947"/>
<sequence>MIKYMKLCKLASICFCFILGAALASEETRTVVDGRGASVQVPAEIDRVVTISDGLVEEVMTVLGVQDKLVGLGSECLPKVWQIDYPTVNGGNFSYHDGMNVVNYLNPKIKDLPLVAKSGVAPNYEVLAGLKPDVIIVRAGDCTFWKDKDGMKKAIDSIESLGIPLVVTYGPNTCEKPSLDKLSEELRIVGQVFGKEDQADKLARYLESEVDTVRERTRDIPNSEKPSMLLFGLSPQTRGKGAAGDAWGLNTIESYFLENIVNARNAFHEQVSTEVVNAERVLAINPDAIVLPTDFGYHPPREIYEAPYYQNLQELDAIKNKRVMALPWSPCNCDKRLEYPIDVMVMAKAAYPDRFKDIDLGEWLLEFYQNVYGVDRETAEGLRSAQWMDWTAE</sequence>
<evidence type="ECO:0000313" key="2">
    <source>
        <dbReference type="EMBL" id="AEB67711.1"/>
    </source>
</evidence>
<name>F4BYT4_METSG</name>
<dbReference type="Proteomes" id="UP000007807">
    <property type="component" value="Chromosome"/>
</dbReference>
<gene>
    <name evidence="2" type="ordered locus">MCON_0947</name>
</gene>
<dbReference type="PANTHER" id="PTHR30535:SF34">
    <property type="entry name" value="MOLYBDATE-BINDING PROTEIN MOLA"/>
    <property type="match status" value="1"/>
</dbReference>
<dbReference type="AlphaFoldDB" id="F4BYT4"/>
<keyword evidence="3" id="KW-1185">Reference proteome</keyword>
<dbReference type="InterPro" id="IPR002491">
    <property type="entry name" value="ABC_transptr_periplasmic_BD"/>
</dbReference>
<reference evidence="2 3" key="1">
    <citation type="journal article" date="2011" name="J. Bacteriol.">
        <title>Complete genome sequence of Methanosaeta concilii, a specialist in aceticlastic methanogenesis.</title>
        <authorList>
            <person name="Barber R.D."/>
            <person name="Zhang L."/>
            <person name="Harnack M."/>
            <person name="Olson M.V."/>
            <person name="Kaul R."/>
            <person name="Ingram-Smith C."/>
            <person name="Smith K.S."/>
        </authorList>
    </citation>
    <scope>NUCLEOTIDE SEQUENCE [LARGE SCALE GENOMIC DNA]</scope>
    <source>
        <strain evidence="3">ATCC 5969 / DSM 3671 / JCM 10134 / NBRC 103675 / OCM 69 / GP-6</strain>
    </source>
</reference>
<proteinExistence type="predicted"/>
<dbReference type="InParanoid" id="F4BYT4"/>
<dbReference type="PROSITE" id="PS50983">
    <property type="entry name" value="FE_B12_PBP"/>
    <property type="match status" value="1"/>
</dbReference>
<feature type="domain" description="Fe/B12 periplasmic-binding" evidence="1">
    <location>
        <begin position="47"/>
        <end position="354"/>
    </location>
</feature>
<dbReference type="KEGG" id="mcj:MCON_0947"/>